<evidence type="ECO:0000256" key="7">
    <source>
        <dbReference type="ARBA" id="ARBA00022832"/>
    </source>
</evidence>
<dbReference type="PANTHER" id="PTHR34069">
    <property type="entry name" value="3-OXOACYL-[ACYL-CARRIER-PROTEIN] SYNTHASE 3"/>
    <property type="match status" value="1"/>
</dbReference>
<keyword evidence="4 13" id="KW-0963">Cytoplasm</keyword>
<feature type="active site" evidence="13">
    <location>
        <position position="286"/>
    </location>
</feature>
<dbReference type="Gene3D" id="3.40.47.10">
    <property type="match status" value="1"/>
</dbReference>
<keyword evidence="9 13" id="KW-0275">Fatty acid biosynthesis</keyword>
<dbReference type="EMBL" id="DVLY01000066">
    <property type="protein sequence ID" value="HIT97773.1"/>
    <property type="molecule type" value="Genomic_DNA"/>
</dbReference>
<dbReference type="InterPro" id="IPR004655">
    <property type="entry name" value="FabH"/>
</dbReference>
<reference evidence="16" key="1">
    <citation type="submission" date="2020-10" db="EMBL/GenBank/DDBJ databases">
        <authorList>
            <person name="Gilroy R."/>
        </authorList>
    </citation>
    <scope>NUCLEOTIDE SEQUENCE</scope>
    <source>
        <strain evidence="16">1383</strain>
    </source>
</reference>
<keyword evidence="7 13" id="KW-0276">Fatty acid metabolism</keyword>
<dbReference type="NCBIfam" id="NF006829">
    <property type="entry name" value="PRK09352.1"/>
    <property type="match status" value="1"/>
</dbReference>
<sequence length="329" mass="35867">MEKIKAAISAVGGFVPDYILTNEEISRRVDTSDEWITTRTGIKERRILTDPDLGTSHLCIRAAEDLLRKSACDPATIDGVLVCTITPDYPVANTAAYVASRIGAANAFAMDLVAACSGFISALYTAANFVESGRCRKVLVIGGDKMSTIIDPMDRATCILFGDGAAAVLVEPSRNGYGIEHTYLRCDGTGREFLRIDVGGSINPPTVENTAFGGQFVHQDGRSVYRYAVTNMCEASQNVLNACGLDASQIDYLLPHQANRRIIESVTEHLGLPKEKVLVNIERYGNTTDGTLPLLLWDFEKTLKKGNKLLLTTFGGGFTWGSMYLTWDY</sequence>
<organism evidence="16 17">
    <name type="scientific">Candidatus Merdimorpha stercoravium</name>
    <dbReference type="NCBI Taxonomy" id="2840863"/>
    <lineage>
        <taxon>Bacteria</taxon>
        <taxon>Pseudomonadati</taxon>
        <taxon>Bacteroidota</taxon>
        <taxon>Flavobacteriia</taxon>
        <taxon>Flavobacteriales</taxon>
        <taxon>Candidatus Merdimorpha</taxon>
    </lineage>
</organism>
<dbReference type="GO" id="GO:0004315">
    <property type="term" value="F:3-oxoacyl-[acyl-carrier-protein] synthase activity"/>
    <property type="evidence" value="ECO:0007669"/>
    <property type="project" value="InterPro"/>
</dbReference>
<dbReference type="GO" id="GO:0033818">
    <property type="term" value="F:beta-ketoacyl-acyl-carrier-protein synthase III activity"/>
    <property type="evidence" value="ECO:0007669"/>
    <property type="project" value="UniProtKB-UniRule"/>
</dbReference>
<comment type="subunit">
    <text evidence="13">Homodimer.</text>
</comment>
<evidence type="ECO:0000256" key="12">
    <source>
        <dbReference type="ARBA" id="ARBA00051096"/>
    </source>
</evidence>
<feature type="domain" description="Beta-ketoacyl-[acyl-carrier-protein] synthase III N-terminal" evidence="15">
    <location>
        <begin position="110"/>
        <end position="188"/>
    </location>
</feature>
<dbReference type="InterPro" id="IPR013747">
    <property type="entry name" value="ACP_syn_III_C"/>
</dbReference>
<dbReference type="AlphaFoldDB" id="A0A9D1KTB0"/>
<evidence type="ECO:0000256" key="8">
    <source>
        <dbReference type="ARBA" id="ARBA00023098"/>
    </source>
</evidence>
<evidence type="ECO:0000256" key="2">
    <source>
        <dbReference type="ARBA" id="ARBA00008642"/>
    </source>
</evidence>
<evidence type="ECO:0000256" key="13">
    <source>
        <dbReference type="HAMAP-Rule" id="MF_01815"/>
    </source>
</evidence>
<evidence type="ECO:0000256" key="10">
    <source>
        <dbReference type="ARBA" id="ARBA00023268"/>
    </source>
</evidence>
<proteinExistence type="inferred from homology"/>
<keyword evidence="10 13" id="KW-0511">Multifunctional enzyme</keyword>
<keyword evidence="11 13" id="KW-0012">Acyltransferase</keyword>
<reference evidence="16" key="2">
    <citation type="journal article" date="2021" name="PeerJ">
        <title>Extensive microbial diversity within the chicken gut microbiome revealed by metagenomics and culture.</title>
        <authorList>
            <person name="Gilroy R."/>
            <person name="Ravi A."/>
            <person name="Getino M."/>
            <person name="Pursley I."/>
            <person name="Horton D.L."/>
            <person name="Alikhan N.F."/>
            <person name="Baker D."/>
            <person name="Gharbi K."/>
            <person name="Hall N."/>
            <person name="Watson M."/>
            <person name="Adriaenssens E.M."/>
            <person name="Foster-Nyarko E."/>
            <person name="Jarju S."/>
            <person name="Secka A."/>
            <person name="Antonio M."/>
            <person name="Oren A."/>
            <person name="Chaudhuri R.R."/>
            <person name="La Ragione R."/>
            <person name="Hildebrand F."/>
            <person name="Pallen M.J."/>
        </authorList>
    </citation>
    <scope>NUCLEOTIDE SEQUENCE</scope>
    <source>
        <strain evidence="16">1383</strain>
    </source>
</reference>
<comment type="caution">
    <text evidence="16">The sequence shown here is derived from an EMBL/GenBank/DDBJ whole genome shotgun (WGS) entry which is preliminary data.</text>
</comment>
<evidence type="ECO:0000256" key="1">
    <source>
        <dbReference type="ARBA" id="ARBA00005194"/>
    </source>
</evidence>
<name>A0A9D1KTB0_9FLAO</name>
<keyword evidence="5 13" id="KW-0444">Lipid biosynthesis</keyword>
<dbReference type="PANTHER" id="PTHR34069:SF2">
    <property type="entry name" value="BETA-KETOACYL-[ACYL-CARRIER-PROTEIN] SYNTHASE III"/>
    <property type="match status" value="1"/>
</dbReference>
<dbReference type="Pfam" id="PF08545">
    <property type="entry name" value="ACP_syn_III"/>
    <property type="match status" value="1"/>
</dbReference>
<dbReference type="SUPFAM" id="SSF53901">
    <property type="entry name" value="Thiolase-like"/>
    <property type="match status" value="1"/>
</dbReference>
<dbReference type="NCBIfam" id="TIGR00747">
    <property type="entry name" value="fabH"/>
    <property type="match status" value="1"/>
</dbReference>
<dbReference type="GO" id="GO:0044550">
    <property type="term" value="P:secondary metabolite biosynthetic process"/>
    <property type="evidence" value="ECO:0007669"/>
    <property type="project" value="TreeGrafter"/>
</dbReference>
<protein>
    <recommendedName>
        <fullName evidence="3 13">Beta-ketoacyl-[acyl-carrier-protein] synthase III</fullName>
        <shortName evidence="13">Beta-ketoacyl-ACP synthase III</shortName>
        <shortName evidence="13">KAS III</shortName>
        <ecNumber evidence="3 13">2.3.1.180</ecNumber>
    </recommendedName>
    <alternativeName>
        <fullName evidence="13">3-oxoacyl-[acyl-carrier-protein] synthase 3</fullName>
    </alternativeName>
    <alternativeName>
        <fullName evidence="13">3-oxoacyl-[acyl-carrier-protein] synthase III</fullName>
    </alternativeName>
</protein>
<dbReference type="Proteomes" id="UP000824161">
    <property type="component" value="Unassembled WGS sequence"/>
</dbReference>
<dbReference type="GO" id="GO:0006633">
    <property type="term" value="P:fatty acid biosynthetic process"/>
    <property type="evidence" value="ECO:0007669"/>
    <property type="project" value="UniProtKB-UniRule"/>
</dbReference>
<evidence type="ECO:0000256" key="5">
    <source>
        <dbReference type="ARBA" id="ARBA00022516"/>
    </source>
</evidence>
<evidence type="ECO:0000259" key="14">
    <source>
        <dbReference type="Pfam" id="PF08541"/>
    </source>
</evidence>
<dbReference type="FunFam" id="3.40.47.10:FF:000004">
    <property type="entry name" value="3-oxoacyl-[acyl-carrier-protein] synthase 3"/>
    <property type="match status" value="1"/>
</dbReference>
<comment type="catalytic activity">
    <reaction evidence="12">
        <text>malonyl-[ACP] + acetyl-CoA + H(+) = 3-oxobutanoyl-[ACP] + CO2 + CoA</text>
        <dbReference type="Rhea" id="RHEA:12080"/>
        <dbReference type="Rhea" id="RHEA-COMP:9623"/>
        <dbReference type="Rhea" id="RHEA-COMP:9625"/>
        <dbReference type="ChEBI" id="CHEBI:15378"/>
        <dbReference type="ChEBI" id="CHEBI:16526"/>
        <dbReference type="ChEBI" id="CHEBI:57287"/>
        <dbReference type="ChEBI" id="CHEBI:57288"/>
        <dbReference type="ChEBI" id="CHEBI:78449"/>
        <dbReference type="ChEBI" id="CHEBI:78450"/>
        <dbReference type="EC" id="2.3.1.180"/>
    </reaction>
    <physiologicalReaction direction="left-to-right" evidence="12">
        <dbReference type="Rhea" id="RHEA:12081"/>
    </physiologicalReaction>
</comment>
<feature type="active site" evidence="13">
    <location>
        <position position="116"/>
    </location>
</feature>
<evidence type="ECO:0000256" key="9">
    <source>
        <dbReference type="ARBA" id="ARBA00023160"/>
    </source>
</evidence>
<dbReference type="GO" id="GO:0005737">
    <property type="term" value="C:cytoplasm"/>
    <property type="evidence" value="ECO:0007669"/>
    <property type="project" value="UniProtKB-SubCell"/>
</dbReference>
<comment type="subcellular location">
    <subcellularLocation>
        <location evidence="13">Cytoplasm</location>
    </subcellularLocation>
</comment>
<comment type="domain">
    <text evidence="13">The last Arg residue of the ACP-binding site is essential for the weak association between ACP/AcpP and FabH.</text>
</comment>
<dbReference type="InterPro" id="IPR016039">
    <property type="entry name" value="Thiolase-like"/>
</dbReference>
<evidence type="ECO:0000256" key="4">
    <source>
        <dbReference type="ARBA" id="ARBA00022490"/>
    </source>
</evidence>
<evidence type="ECO:0000259" key="15">
    <source>
        <dbReference type="Pfam" id="PF08545"/>
    </source>
</evidence>
<comment type="similarity">
    <text evidence="2 13">Belongs to the thiolase-like superfamily. FabH family.</text>
</comment>
<feature type="active site" evidence="13">
    <location>
        <position position="256"/>
    </location>
</feature>
<comment type="pathway">
    <text evidence="1 13">Lipid metabolism; fatty acid biosynthesis.</text>
</comment>
<feature type="region of interest" description="ACP-binding" evidence="13">
    <location>
        <begin position="257"/>
        <end position="261"/>
    </location>
</feature>
<evidence type="ECO:0000256" key="3">
    <source>
        <dbReference type="ARBA" id="ARBA00012333"/>
    </source>
</evidence>
<keyword evidence="6 13" id="KW-0808">Transferase</keyword>
<evidence type="ECO:0000313" key="17">
    <source>
        <dbReference type="Proteomes" id="UP000824161"/>
    </source>
</evidence>
<evidence type="ECO:0000313" key="16">
    <source>
        <dbReference type="EMBL" id="HIT97773.1"/>
    </source>
</evidence>
<accession>A0A9D1KTB0</accession>
<dbReference type="InterPro" id="IPR013751">
    <property type="entry name" value="ACP_syn_III_N"/>
</dbReference>
<dbReference type="EC" id="2.3.1.180" evidence="3 13"/>
<dbReference type="Pfam" id="PF08541">
    <property type="entry name" value="ACP_syn_III_C"/>
    <property type="match status" value="1"/>
</dbReference>
<gene>
    <name evidence="13" type="primary">fabH</name>
    <name evidence="16" type="ORF">IAC44_02945</name>
</gene>
<feature type="domain" description="Beta-ketoacyl-[acyl-carrier-protein] synthase III C-terminal" evidence="14">
    <location>
        <begin position="240"/>
        <end position="327"/>
    </location>
</feature>
<dbReference type="HAMAP" id="MF_01815">
    <property type="entry name" value="FabH"/>
    <property type="match status" value="1"/>
</dbReference>
<comment type="function">
    <text evidence="13">Catalyzes the condensation reaction of fatty acid synthesis by the addition to an acyl acceptor of two carbons from malonyl-ACP. Catalyzes the first condensation reaction which initiates fatty acid synthesis and may therefore play a role in governing the total rate of fatty acid production. Possesses both acetoacetyl-ACP synthase and acetyl transacylase activities. Its substrate specificity determines the biosynthesis of branched-chain and/or straight-chain of fatty acids.</text>
</comment>
<dbReference type="CDD" id="cd00830">
    <property type="entry name" value="KAS_III"/>
    <property type="match status" value="1"/>
</dbReference>
<keyword evidence="8 13" id="KW-0443">Lipid metabolism</keyword>
<evidence type="ECO:0000256" key="11">
    <source>
        <dbReference type="ARBA" id="ARBA00023315"/>
    </source>
</evidence>
<evidence type="ECO:0000256" key="6">
    <source>
        <dbReference type="ARBA" id="ARBA00022679"/>
    </source>
</evidence>